<organism evidence="5 6">
    <name type="scientific">Ustilago hordei</name>
    <name type="common">Barley covered smut fungus</name>
    <dbReference type="NCBI Taxonomy" id="120017"/>
    <lineage>
        <taxon>Eukaryota</taxon>
        <taxon>Fungi</taxon>
        <taxon>Dikarya</taxon>
        <taxon>Basidiomycota</taxon>
        <taxon>Ustilaginomycotina</taxon>
        <taxon>Ustilaginomycetes</taxon>
        <taxon>Ustilaginales</taxon>
        <taxon>Ustilaginaceae</taxon>
        <taxon>Ustilago</taxon>
    </lineage>
</organism>
<dbReference type="PROSITE" id="PS50158">
    <property type="entry name" value="ZF_CCHC"/>
    <property type="match status" value="1"/>
</dbReference>
<feature type="compositionally biased region" description="Basic and acidic residues" evidence="3">
    <location>
        <begin position="146"/>
        <end position="156"/>
    </location>
</feature>
<proteinExistence type="predicted"/>
<dbReference type="SMART" id="SM00343">
    <property type="entry name" value="ZnF_C2HC"/>
    <property type="match status" value="1"/>
</dbReference>
<evidence type="ECO:0000256" key="2">
    <source>
        <dbReference type="PROSITE-ProRule" id="PRU00047"/>
    </source>
</evidence>
<dbReference type="SUPFAM" id="SSF57756">
    <property type="entry name" value="Retrovirus zinc finger-like domains"/>
    <property type="match status" value="1"/>
</dbReference>
<keyword evidence="6" id="KW-1185">Reference proteome</keyword>
<accession>I2FSV9</accession>
<evidence type="ECO:0000256" key="1">
    <source>
        <dbReference type="ARBA" id="ARBA00022664"/>
    </source>
</evidence>
<dbReference type="EMBL" id="CAGI01000150">
    <property type="protein sequence ID" value="CCF50002.1"/>
    <property type="molecule type" value="Genomic_DNA"/>
</dbReference>
<feature type="domain" description="CCHC-type" evidence="4">
    <location>
        <begin position="172"/>
        <end position="185"/>
    </location>
</feature>
<keyword evidence="2" id="KW-0862">Zinc</keyword>
<evidence type="ECO:0000313" key="5">
    <source>
        <dbReference type="EMBL" id="CCF50002.1"/>
    </source>
</evidence>
<dbReference type="GO" id="GO:0006397">
    <property type="term" value="P:mRNA processing"/>
    <property type="evidence" value="ECO:0007669"/>
    <property type="project" value="UniProtKB-KW"/>
</dbReference>
<evidence type="ECO:0000256" key="3">
    <source>
        <dbReference type="SAM" id="MobiDB-lite"/>
    </source>
</evidence>
<dbReference type="Gene3D" id="4.10.60.10">
    <property type="entry name" value="Zinc finger, CCHC-type"/>
    <property type="match status" value="1"/>
</dbReference>
<keyword evidence="1" id="KW-0507">mRNA processing</keyword>
<protein>
    <recommendedName>
        <fullName evidence="4">CCHC-type domain-containing protein</fullName>
    </recommendedName>
</protein>
<feature type="region of interest" description="Disordered" evidence="3">
    <location>
        <begin position="133"/>
        <end position="161"/>
    </location>
</feature>
<dbReference type="GO" id="GO:0003676">
    <property type="term" value="F:nucleic acid binding"/>
    <property type="evidence" value="ECO:0007669"/>
    <property type="project" value="InterPro"/>
</dbReference>
<feature type="compositionally biased region" description="Polar residues" evidence="3">
    <location>
        <begin position="136"/>
        <end position="145"/>
    </location>
</feature>
<dbReference type="InterPro" id="IPR036875">
    <property type="entry name" value="Znf_CCHC_sf"/>
</dbReference>
<dbReference type="GO" id="GO:0008270">
    <property type="term" value="F:zinc ion binding"/>
    <property type="evidence" value="ECO:0007669"/>
    <property type="project" value="UniProtKB-KW"/>
</dbReference>
<dbReference type="Pfam" id="PF00098">
    <property type="entry name" value="zf-CCHC"/>
    <property type="match status" value="1"/>
</dbReference>
<comment type="caution">
    <text evidence="5">The sequence shown here is derived from an EMBL/GenBank/DDBJ whole genome shotgun (WGS) entry which is preliminary data.</text>
</comment>
<dbReference type="AlphaFoldDB" id="I2FSV9"/>
<name>I2FSV9_USTHO</name>
<dbReference type="Proteomes" id="UP000006174">
    <property type="component" value="Unassembled WGS sequence"/>
</dbReference>
<sequence>MVEETKTQASASRAKGGRKGKMAQFLTNKATATSCQLALIAQLDNVRMFNSNAQKLIQEIRSIQMESSLLGKPFANDTLFLNLQKCTICHPMYKETVTTISQLNFNALTAALIICQSAIKSNPAQKIDPCQDSARIASSDNQNKSAKMDKKDKKDNGCTSVRVAARPRKIQCWVCKQSGHRARQCDASVTIPKNSPLAKAD</sequence>
<keyword evidence="2" id="KW-0479">Metal-binding</keyword>
<evidence type="ECO:0000259" key="4">
    <source>
        <dbReference type="PROSITE" id="PS50158"/>
    </source>
</evidence>
<keyword evidence="2" id="KW-0863">Zinc-finger</keyword>
<dbReference type="InterPro" id="IPR001878">
    <property type="entry name" value="Znf_CCHC"/>
</dbReference>
<reference evidence="5 6" key="1">
    <citation type="journal article" date="2012" name="Plant Cell">
        <title>Genome comparison of barley and maize smut fungi reveals targeted loss of RNA silencing components and species-specific presence of transposable elements.</title>
        <authorList>
            <person name="Laurie J.D."/>
            <person name="Ali S."/>
            <person name="Linning R."/>
            <person name="Mannhaupt G."/>
            <person name="Wong P."/>
            <person name="Gueldener U."/>
            <person name="Muensterkoetter M."/>
            <person name="Moore R."/>
            <person name="Kahmann R."/>
            <person name="Bakkeren G."/>
            <person name="Schirawski J."/>
        </authorList>
    </citation>
    <scope>NUCLEOTIDE SEQUENCE [LARGE SCALE GENOMIC DNA]</scope>
    <source>
        <strain evidence="6">Uh4875-4</strain>
    </source>
</reference>
<dbReference type="HOGENOM" id="CLU_087702_0_0_1"/>
<evidence type="ECO:0000313" key="6">
    <source>
        <dbReference type="Proteomes" id="UP000006174"/>
    </source>
</evidence>
<gene>
    <name evidence="5" type="ORF">UHOR_00892</name>
</gene>